<gene>
    <name evidence="1" type="ORF">M6B38_178565</name>
    <name evidence="2" type="ORF">M6B38_252125</name>
</gene>
<dbReference type="EMBL" id="JANAVB010001005">
    <property type="protein sequence ID" value="KAJ6853070.1"/>
    <property type="molecule type" value="Genomic_DNA"/>
</dbReference>
<comment type="caution">
    <text evidence="1">The sequence shown here is derived from an EMBL/GenBank/DDBJ whole genome shotgun (WGS) entry which is preliminary data.</text>
</comment>
<dbReference type="Proteomes" id="UP001140949">
    <property type="component" value="Unassembled WGS sequence"/>
</dbReference>
<dbReference type="AlphaFoldDB" id="A0AAX6ENI4"/>
<evidence type="ECO:0000313" key="1">
    <source>
        <dbReference type="EMBL" id="KAJ6805732.1"/>
    </source>
</evidence>
<proteinExistence type="predicted"/>
<protein>
    <submittedName>
        <fullName evidence="1">Extensin</fullName>
    </submittedName>
</protein>
<accession>A0AAX6ENI4</accession>
<name>A0AAX6ENI4_IRIPA</name>
<sequence>MVTMGYRYGGGGLAFVVGVGECDRALWWRWMPKEETGSWNGDDGGAVVLDRVGRVDCSIVVVVAVV</sequence>
<dbReference type="EMBL" id="JANAVB010035220">
    <property type="protein sequence ID" value="KAJ6805732.1"/>
    <property type="molecule type" value="Genomic_DNA"/>
</dbReference>
<keyword evidence="3" id="KW-1185">Reference proteome</keyword>
<evidence type="ECO:0000313" key="3">
    <source>
        <dbReference type="Proteomes" id="UP001140949"/>
    </source>
</evidence>
<organism evidence="1 3">
    <name type="scientific">Iris pallida</name>
    <name type="common">Sweet iris</name>
    <dbReference type="NCBI Taxonomy" id="29817"/>
    <lineage>
        <taxon>Eukaryota</taxon>
        <taxon>Viridiplantae</taxon>
        <taxon>Streptophyta</taxon>
        <taxon>Embryophyta</taxon>
        <taxon>Tracheophyta</taxon>
        <taxon>Spermatophyta</taxon>
        <taxon>Magnoliopsida</taxon>
        <taxon>Liliopsida</taxon>
        <taxon>Asparagales</taxon>
        <taxon>Iridaceae</taxon>
        <taxon>Iridoideae</taxon>
        <taxon>Irideae</taxon>
        <taxon>Iris</taxon>
    </lineage>
</organism>
<reference evidence="1" key="1">
    <citation type="journal article" date="2023" name="GigaByte">
        <title>Genome assembly of the bearded iris, Iris pallida Lam.</title>
        <authorList>
            <person name="Bruccoleri R.E."/>
            <person name="Oakeley E.J."/>
            <person name="Faust A.M.E."/>
            <person name="Altorfer M."/>
            <person name="Dessus-Babus S."/>
            <person name="Burckhardt D."/>
            <person name="Oertli M."/>
            <person name="Naumann U."/>
            <person name="Petersen F."/>
            <person name="Wong J."/>
        </authorList>
    </citation>
    <scope>NUCLEOTIDE SEQUENCE</scope>
    <source>
        <strain evidence="1">GSM-AAB239-AS_SAM_17_03QT</strain>
    </source>
</reference>
<reference evidence="1" key="2">
    <citation type="submission" date="2023-04" db="EMBL/GenBank/DDBJ databases">
        <authorList>
            <person name="Bruccoleri R.E."/>
            <person name="Oakeley E.J."/>
            <person name="Faust A.-M."/>
            <person name="Dessus-Babus S."/>
            <person name="Altorfer M."/>
            <person name="Burckhardt D."/>
            <person name="Oertli M."/>
            <person name="Naumann U."/>
            <person name="Petersen F."/>
            <person name="Wong J."/>
        </authorList>
    </citation>
    <scope>NUCLEOTIDE SEQUENCE</scope>
    <source>
        <strain evidence="1">GSM-AAB239-AS_SAM_17_03QT</strain>
        <tissue evidence="1">Leaf</tissue>
    </source>
</reference>
<evidence type="ECO:0000313" key="2">
    <source>
        <dbReference type="EMBL" id="KAJ6853070.1"/>
    </source>
</evidence>